<proteinExistence type="predicted"/>
<organism evidence="1 2">
    <name type="scientific">Phytophthora palmivora</name>
    <dbReference type="NCBI Taxonomy" id="4796"/>
    <lineage>
        <taxon>Eukaryota</taxon>
        <taxon>Sar</taxon>
        <taxon>Stramenopiles</taxon>
        <taxon>Oomycota</taxon>
        <taxon>Peronosporomycetes</taxon>
        <taxon>Peronosporales</taxon>
        <taxon>Peronosporaceae</taxon>
        <taxon>Phytophthora</taxon>
    </lineage>
</organism>
<evidence type="ECO:0000313" key="1">
    <source>
        <dbReference type="EMBL" id="POM60495.1"/>
    </source>
</evidence>
<dbReference type="AlphaFoldDB" id="A0A2P4X4M1"/>
<name>A0A2P4X4M1_9STRA</name>
<sequence length="61" mass="7009">MNTIDEKLQHWLATGKSSGMVERFKLPKHGYSGKDLDNLVKKYGQMHRKEYGLNNGRPFTG</sequence>
<dbReference type="Proteomes" id="UP000237271">
    <property type="component" value="Unassembled WGS sequence"/>
</dbReference>
<comment type="caution">
    <text evidence="1">The sequence shown here is derived from an EMBL/GenBank/DDBJ whole genome shotgun (WGS) entry which is preliminary data.</text>
</comment>
<protein>
    <submittedName>
        <fullName evidence="1">Uncharacterized protein</fullName>
    </submittedName>
</protein>
<dbReference type="EMBL" id="NCKW01016862">
    <property type="protein sequence ID" value="POM60495.1"/>
    <property type="molecule type" value="Genomic_DNA"/>
</dbReference>
<keyword evidence="2" id="KW-1185">Reference proteome</keyword>
<dbReference type="OrthoDB" id="140995at2759"/>
<evidence type="ECO:0000313" key="2">
    <source>
        <dbReference type="Proteomes" id="UP000237271"/>
    </source>
</evidence>
<accession>A0A2P4X4M1</accession>
<reference evidence="1 2" key="1">
    <citation type="journal article" date="2017" name="Genome Biol. Evol.">
        <title>Phytophthora megakarya and P. palmivora, closely related causal agents of cacao black pod rot, underwent increases in genome sizes and gene numbers by different mechanisms.</title>
        <authorList>
            <person name="Ali S.S."/>
            <person name="Shao J."/>
            <person name="Lary D.J."/>
            <person name="Kronmiller B."/>
            <person name="Shen D."/>
            <person name="Strem M.D."/>
            <person name="Amoako-Attah I."/>
            <person name="Akrofi A.Y."/>
            <person name="Begoude B.A."/>
            <person name="Ten Hoopen G.M."/>
            <person name="Coulibaly K."/>
            <person name="Kebe B.I."/>
            <person name="Melnick R.L."/>
            <person name="Guiltinan M.J."/>
            <person name="Tyler B.M."/>
            <person name="Meinhardt L.W."/>
            <person name="Bailey B.A."/>
        </authorList>
    </citation>
    <scope>NUCLEOTIDE SEQUENCE [LARGE SCALE GENOMIC DNA]</scope>
    <source>
        <strain evidence="2">sbr112.9</strain>
    </source>
</reference>
<gene>
    <name evidence="1" type="ORF">PHPALM_30656</name>
</gene>